<dbReference type="SUPFAM" id="SSF48452">
    <property type="entry name" value="TPR-like"/>
    <property type="match status" value="1"/>
</dbReference>
<organism evidence="2 3">
    <name type="scientific">Kribbella capetownensis</name>
    <dbReference type="NCBI Taxonomy" id="1572659"/>
    <lineage>
        <taxon>Bacteria</taxon>
        <taxon>Bacillati</taxon>
        <taxon>Actinomycetota</taxon>
        <taxon>Actinomycetes</taxon>
        <taxon>Propionibacteriales</taxon>
        <taxon>Kribbellaceae</taxon>
        <taxon>Kribbella</taxon>
    </lineage>
</organism>
<dbReference type="Proteomes" id="UP000293342">
    <property type="component" value="Unassembled WGS sequence"/>
</dbReference>
<gene>
    <name evidence="2" type="ORF">E0H75_38065</name>
</gene>
<dbReference type="Pfam" id="PF13424">
    <property type="entry name" value="TPR_12"/>
    <property type="match status" value="1"/>
</dbReference>
<feature type="region of interest" description="Disordered" evidence="1">
    <location>
        <begin position="134"/>
        <end position="172"/>
    </location>
</feature>
<accession>A0A4R0JAK7</accession>
<keyword evidence="3" id="KW-1185">Reference proteome</keyword>
<reference evidence="2 3" key="1">
    <citation type="submission" date="2019-02" db="EMBL/GenBank/DDBJ databases">
        <title>Kribbella capetownensis sp. nov. and Kribbella speibonae sp. nov., isolated from soil.</title>
        <authorList>
            <person name="Curtis S.M."/>
            <person name="Norton I."/>
            <person name="Everest G.J."/>
            <person name="Meyers P.R."/>
        </authorList>
    </citation>
    <scope>NUCLEOTIDE SEQUENCE [LARGE SCALE GENOMIC DNA]</scope>
    <source>
        <strain evidence="2 3">YM53</strain>
    </source>
</reference>
<proteinExistence type="predicted"/>
<name>A0A4R0JAK7_9ACTN</name>
<evidence type="ECO:0000313" key="3">
    <source>
        <dbReference type="Proteomes" id="UP000293342"/>
    </source>
</evidence>
<dbReference type="EMBL" id="SJKD01000012">
    <property type="protein sequence ID" value="TCC42820.1"/>
    <property type="molecule type" value="Genomic_DNA"/>
</dbReference>
<sequence>MAPRCPCGVTGDPLAAYEESLRLAQEVDDRAVQAEVLNGIGECLLELDRVDEAVTALTTAQEAGIERGSDYSLIYTYAFLSMAYTRRGQCAEALEVGRRSLASALESDSWQSEQNAHLRLAEPCWPRAIRSRRGRISRGRSSSLSTTGRSPSSPARPMAWPGPARRPEWVGS</sequence>
<dbReference type="Gene3D" id="1.25.40.10">
    <property type="entry name" value="Tetratricopeptide repeat domain"/>
    <property type="match status" value="1"/>
</dbReference>
<feature type="compositionally biased region" description="Low complexity" evidence="1">
    <location>
        <begin position="139"/>
        <end position="153"/>
    </location>
</feature>
<dbReference type="AlphaFoldDB" id="A0A4R0JAK7"/>
<comment type="caution">
    <text evidence="2">The sequence shown here is derived from an EMBL/GenBank/DDBJ whole genome shotgun (WGS) entry which is preliminary data.</text>
</comment>
<dbReference type="InterPro" id="IPR011990">
    <property type="entry name" value="TPR-like_helical_dom_sf"/>
</dbReference>
<evidence type="ECO:0000313" key="2">
    <source>
        <dbReference type="EMBL" id="TCC42820.1"/>
    </source>
</evidence>
<protein>
    <submittedName>
        <fullName evidence="2">Tetratricopeptide repeat protein</fullName>
    </submittedName>
</protein>
<evidence type="ECO:0000256" key="1">
    <source>
        <dbReference type="SAM" id="MobiDB-lite"/>
    </source>
</evidence>